<feature type="domain" description="Serine hydrolase" evidence="1">
    <location>
        <begin position="64"/>
        <end position="113"/>
    </location>
</feature>
<dbReference type="EMBL" id="MU250568">
    <property type="protein sequence ID" value="KAG7440701.1"/>
    <property type="molecule type" value="Genomic_DNA"/>
</dbReference>
<dbReference type="Gene3D" id="3.40.50.1820">
    <property type="entry name" value="alpha/beta hydrolase"/>
    <property type="match status" value="1"/>
</dbReference>
<comment type="caution">
    <text evidence="2">The sequence shown here is derived from an EMBL/GenBank/DDBJ whole genome shotgun (WGS) entry which is preliminary data.</text>
</comment>
<evidence type="ECO:0000259" key="1">
    <source>
        <dbReference type="Pfam" id="PF03959"/>
    </source>
</evidence>
<dbReference type="Pfam" id="PF03959">
    <property type="entry name" value="FSH1"/>
    <property type="match status" value="1"/>
</dbReference>
<proteinExistence type="predicted"/>
<gene>
    <name evidence="2" type="ORF">BT62DRAFT_923880</name>
</gene>
<dbReference type="InterPro" id="IPR005645">
    <property type="entry name" value="FSH-like_dom"/>
</dbReference>
<accession>A0A9P7VGQ8</accession>
<organism evidence="2 3">
    <name type="scientific">Guyanagaster necrorhizus</name>
    <dbReference type="NCBI Taxonomy" id="856835"/>
    <lineage>
        <taxon>Eukaryota</taxon>
        <taxon>Fungi</taxon>
        <taxon>Dikarya</taxon>
        <taxon>Basidiomycota</taxon>
        <taxon>Agaricomycotina</taxon>
        <taxon>Agaricomycetes</taxon>
        <taxon>Agaricomycetidae</taxon>
        <taxon>Agaricales</taxon>
        <taxon>Marasmiineae</taxon>
        <taxon>Physalacriaceae</taxon>
        <taxon>Guyanagaster</taxon>
    </lineage>
</organism>
<dbReference type="RefSeq" id="XP_043034201.1">
    <property type="nucleotide sequence ID" value="XM_043184554.1"/>
</dbReference>
<dbReference type="InterPro" id="IPR029058">
    <property type="entry name" value="AB_hydrolase_fold"/>
</dbReference>
<dbReference type="AlphaFoldDB" id="A0A9P7VGQ8"/>
<evidence type="ECO:0000313" key="2">
    <source>
        <dbReference type="EMBL" id="KAG7440701.1"/>
    </source>
</evidence>
<reference evidence="2" key="1">
    <citation type="submission" date="2020-11" db="EMBL/GenBank/DDBJ databases">
        <title>Adaptations for nitrogen fixation in a non-lichenized fungal sporocarp promotes dispersal by wood-feeding termites.</title>
        <authorList>
            <consortium name="DOE Joint Genome Institute"/>
            <person name="Koch R.A."/>
            <person name="Yoon G."/>
            <person name="Arayal U."/>
            <person name="Lail K."/>
            <person name="Amirebrahimi M."/>
            <person name="Labutti K."/>
            <person name="Lipzen A."/>
            <person name="Riley R."/>
            <person name="Barry K."/>
            <person name="Henrissat B."/>
            <person name="Grigoriev I.V."/>
            <person name="Herr J.R."/>
            <person name="Aime M.C."/>
        </authorList>
    </citation>
    <scope>NUCLEOTIDE SEQUENCE</scope>
    <source>
        <strain evidence="2">MCA 3950</strain>
    </source>
</reference>
<name>A0A9P7VGQ8_9AGAR</name>
<dbReference type="OrthoDB" id="2094269at2759"/>
<dbReference type="GeneID" id="66106851"/>
<dbReference type="Proteomes" id="UP000812287">
    <property type="component" value="Unassembled WGS sequence"/>
</dbReference>
<evidence type="ECO:0000313" key="3">
    <source>
        <dbReference type="Proteomes" id="UP000812287"/>
    </source>
</evidence>
<protein>
    <recommendedName>
        <fullName evidence="1">Serine hydrolase domain-containing protein</fullName>
    </recommendedName>
</protein>
<sequence length="184" mass="20876">MLSVISWAYYKAECQDDDSSTTTFYPYDEDHPDLTLDNGSASGNGSSTPVGLTAGGIAWYYVAENATIFSKRLGSLRKECSKDIELVFVDAPHAIQTADLRANASHTELRDFDPTDGQHRREKLEHIAVLKKPQSYPSFLIDNQLPHPSLQKFFWGYQKINIEEYDGGEMYDLKFLVESYQCFI</sequence>
<keyword evidence="3" id="KW-1185">Reference proteome</keyword>